<sequence length="81" mass="8347">MDLPAGKVQGEAGCCGDTDTETPPAAVGKLNLPKHRSAAFQSGPSHTLSLPTPAGRYGDLTLLWKVNAGTTSNVSQLSKRA</sequence>
<dbReference type="EMBL" id="VEVO01000017">
    <property type="protein sequence ID" value="KAF0028537.1"/>
    <property type="molecule type" value="Genomic_DNA"/>
</dbReference>
<organism evidence="2 3">
    <name type="scientific">Scophthalmus maximus</name>
    <name type="common">Turbot</name>
    <name type="synonym">Psetta maxima</name>
    <dbReference type="NCBI Taxonomy" id="52904"/>
    <lineage>
        <taxon>Eukaryota</taxon>
        <taxon>Metazoa</taxon>
        <taxon>Chordata</taxon>
        <taxon>Craniata</taxon>
        <taxon>Vertebrata</taxon>
        <taxon>Euteleostomi</taxon>
        <taxon>Actinopterygii</taxon>
        <taxon>Neopterygii</taxon>
        <taxon>Teleostei</taxon>
        <taxon>Neoteleostei</taxon>
        <taxon>Acanthomorphata</taxon>
        <taxon>Carangaria</taxon>
        <taxon>Pleuronectiformes</taxon>
        <taxon>Pleuronectoidei</taxon>
        <taxon>Scophthalmidae</taxon>
        <taxon>Scophthalmus</taxon>
    </lineage>
</organism>
<gene>
    <name evidence="2" type="ORF">F2P81_019624</name>
</gene>
<evidence type="ECO:0000313" key="3">
    <source>
        <dbReference type="Proteomes" id="UP000438429"/>
    </source>
</evidence>
<reference evidence="2 3" key="1">
    <citation type="submission" date="2019-06" db="EMBL/GenBank/DDBJ databases">
        <title>Draft genomes of female and male turbot (Scophthalmus maximus).</title>
        <authorList>
            <person name="Xu H."/>
            <person name="Xu X.-W."/>
            <person name="Shao C."/>
            <person name="Chen S."/>
        </authorList>
    </citation>
    <scope>NUCLEOTIDE SEQUENCE [LARGE SCALE GENOMIC DNA]</scope>
    <source>
        <strain evidence="2">Ysfricsl-2016a</strain>
        <tissue evidence="2">Blood</tissue>
    </source>
</reference>
<dbReference type="Proteomes" id="UP000438429">
    <property type="component" value="Unassembled WGS sequence"/>
</dbReference>
<evidence type="ECO:0000313" key="2">
    <source>
        <dbReference type="EMBL" id="KAF0028537.1"/>
    </source>
</evidence>
<comment type="caution">
    <text evidence="2">The sequence shown here is derived from an EMBL/GenBank/DDBJ whole genome shotgun (WGS) entry which is preliminary data.</text>
</comment>
<evidence type="ECO:0000256" key="1">
    <source>
        <dbReference type="SAM" id="MobiDB-lite"/>
    </source>
</evidence>
<protein>
    <submittedName>
        <fullName evidence="2">Uncharacterized protein</fullName>
    </submittedName>
</protein>
<proteinExistence type="predicted"/>
<accession>A0A6A4S649</accession>
<dbReference type="AlphaFoldDB" id="A0A6A4S649"/>
<feature type="region of interest" description="Disordered" evidence="1">
    <location>
        <begin position="1"/>
        <end position="21"/>
    </location>
</feature>
<name>A0A6A4S649_SCOMX</name>